<dbReference type="OMA" id="SIEINIH"/>
<evidence type="ECO:0000313" key="3">
    <source>
        <dbReference type="Proteomes" id="UP000001745"/>
    </source>
</evidence>
<dbReference type="STRING" id="441959.B8LXL3"/>
<dbReference type="EMBL" id="EQ962652">
    <property type="protein sequence ID" value="EED24514.1"/>
    <property type="molecule type" value="Genomic_DNA"/>
</dbReference>
<dbReference type="eggNOG" id="ENOG502QUFK">
    <property type="taxonomic scope" value="Eukaryota"/>
</dbReference>
<evidence type="ECO:0000313" key="2">
    <source>
        <dbReference type="EMBL" id="EED24514.1"/>
    </source>
</evidence>
<reference evidence="3" key="1">
    <citation type="journal article" date="2015" name="Genome Announc.">
        <title>Genome sequence of the AIDS-associated pathogen Penicillium marneffei (ATCC18224) and its near taxonomic relative Talaromyces stipitatus (ATCC10500).</title>
        <authorList>
            <person name="Nierman W.C."/>
            <person name="Fedorova-Abrams N.D."/>
            <person name="Andrianopoulos A."/>
        </authorList>
    </citation>
    <scope>NUCLEOTIDE SEQUENCE [LARGE SCALE GENOMIC DNA]</scope>
    <source>
        <strain evidence="3">ATCC 10500 / CBS 375.48 / QM 6759 / NRRL 1006</strain>
    </source>
</reference>
<dbReference type="Proteomes" id="UP000001745">
    <property type="component" value="Unassembled WGS sequence"/>
</dbReference>
<accession>B8LXL3</accession>
<dbReference type="Pfam" id="PF20255">
    <property type="entry name" value="DUF6606"/>
    <property type="match status" value="1"/>
</dbReference>
<organism evidence="2 3">
    <name type="scientific">Talaromyces stipitatus (strain ATCC 10500 / CBS 375.48 / QM 6759 / NRRL 1006)</name>
    <name type="common">Penicillium stipitatum</name>
    <dbReference type="NCBI Taxonomy" id="441959"/>
    <lineage>
        <taxon>Eukaryota</taxon>
        <taxon>Fungi</taxon>
        <taxon>Dikarya</taxon>
        <taxon>Ascomycota</taxon>
        <taxon>Pezizomycotina</taxon>
        <taxon>Eurotiomycetes</taxon>
        <taxon>Eurotiomycetidae</taxon>
        <taxon>Eurotiales</taxon>
        <taxon>Trichocomaceae</taxon>
        <taxon>Talaromyces</taxon>
        <taxon>Talaromyces sect. Talaromyces</taxon>
    </lineage>
</organism>
<proteinExistence type="predicted"/>
<name>B8LXL3_TALSN</name>
<dbReference type="InParanoid" id="B8LXL3"/>
<dbReference type="AlphaFoldDB" id="B8LXL3"/>
<dbReference type="HOGENOM" id="CLU_000211_0_0_1"/>
<dbReference type="RefSeq" id="XP_002341901.1">
    <property type="nucleotide sequence ID" value="XM_002341860.1"/>
</dbReference>
<dbReference type="OrthoDB" id="3182339at2759"/>
<keyword evidence="3" id="KW-1185">Reference proteome</keyword>
<feature type="domain" description="DUF6606" evidence="1">
    <location>
        <begin position="12"/>
        <end position="279"/>
    </location>
</feature>
<dbReference type="VEuPathDB" id="FungiDB:TSTA_078690"/>
<dbReference type="GeneID" id="8109404"/>
<protein>
    <recommendedName>
        <fullName evidence="1">DUF6606 domain-containing protein</fullName>
    </recommendedName>
</protein>
<dbReference type="PhylomeDB" id="B8LXL3"/>
<evidence type="ECO:0000259" key="1">
    <source>
        <dbReference type="Pfam" id="PF20255"/>
    </source>
</evidence>
<sequence length="852" mass="97211">MTSKSSILELTFNHIAFPPKLPGKRDGQVEAVEKDILTRLRTAVRTIKAYPNDSTPSIWEDIERSLAICRLVNENGFLNREALEVALQSVKLDDTIVLHVSQQNAGLLIRPSDDQYIFEAFEASPSAEKTLAAKGAMQWDFPTVAVSLPRQDFENPRFQENLIYFLEGASLDAVDDFAAKTHKAGVTITEARDTTHPALVTDFLMALLEVNGARSNPPLLRKRVKDDVCWDDAELPWRRSPFWLILRVSVQRILYLTLGEEKGRAHYKFLMCVLMSQLLMDCVQASFSPELCNFLRAKLCRRLAKLESEKLLARSSALQTYSDLFESTLPVCHDAIERTTRFIEKQWNAFKSNSLRKIPLLPRFADESDLYLTLPNSGPYLRSVLKQSHHPTPSDPSIIDAATLDSSSSKTTTEFYSSLLTRYNKLQDFESHFELTTTEIPSSTSECAKKCQTLAKHIHSYMEAVGDAYDGNSEQISIFILNVLELWVYMDQCAVKVHPLLSQYHPFFERGMLDVLLLTRLHDLRRLQVIQKYIHSRCTQAEWPLDIFADPQVGCFADQIFTLGKPETISSLNTLCANIEAASQVSRNAKERELQQINAAYKERTENMIKHTCTQRRNPDGSHDIRGCTHCWHVRSRRKLKVEVHEDFLPVEDRNRVNDGVQKRVILFELNTPPAFSAYRTATWDIIQRLRSPVQETSLSVPEIFLKDYPQLRKFYHYSGNFSLASTTKSFLKTHYNFRALPTTLSKVLLPFGPRFYYYDSGRGIWASTVQRPLSIAQHFGLKLPKELSFSTLYSSTDFAADSDGPSSYEIVASIPECPSDLTIHEYTAHQSLIAGRNRRWLSILTELGFQF</sequence>
<gene>
    <name evidence="2" type="ORF">TSTA_078690</name>
</gene>
<dbReference type="InterPro" id="IPR046541">
    <property type="entry name" value="DUF6606"/>
</dbReference>